<dbReference type="AlphaFoldDB" id="A0A0F9BE94"/>
<gene>
    <name evidence="2" type="ORF">LCGC14_2800290</name>
</gene>
<name>A0A0F9BE94_9ZZZZ</name>
<organism evidence="2">
    <name type="scientific">marine sediment metagenome</name>
    <dbReference type="NCBI Taxonomy" id="412755"/>
    <lineage>
        <taxon>unclassified sequences</taxon>
        <taxon>metagenomes</taxon>
        <taxon>ecological metagenomes</taxon>
    </lineage>
</organism>
<sequence>KLYSAKDEDGAPLYSGGPNYIHFNKDINPEFIEQLTSEVKRFRKGKLVWDKKNPGVTNEGLDLMVYARALVAMLNPAFEVILKKLHIKAEAIKAGEPVPKAGRKRRKIYSRVER</sequence>
<accession>A0A0F9BE94</accession>
<feature type="domain" description="Terminase large subunit GpA endonuclease" evidence="1">
    <location>
        <begin position="16"/>
        <end position="76"/>
    </location>
</feature>
<evidence type="ECO:0000313" key="2">
    <source>
        <dbReference type="EMBL" id="KKK82746.1"/>
    </source>
</evidence>
<comment type="caution">
    <text evidence="2">The sequence shown here is derived from an EMBL/GenBank/DDBJ whole genome shotgun (WGS) entry which is preliminary data.</text>
</comment>
<reference evidence="2" key="1">
    <citation type="journal article" date="2015" name="Nature">
        <title>Complex archaea that bridge the gap between prokaryotes and eukaryotes.</title>
        <authorList>
            <person name="Spang A."/>
            <person name="Saw J.H."/>
            <person name="Jorgensen S.L."/>
            <person name="Zaremba-Niedzwiedzka K."/>
            <person name="Martijn J."/>
            <person name="Lind A.E."/>
            <person name="van Eijk R."/>
            <person name="Schleper C."/>
            <person name="Guy L."/>
            <person name="Ettema T.J."/>
        </authorList>
    </citation>
    <scope>NUCLEOTIDE SEQUENCE</scope>
</reference>
<proteinExistence type="predicted"/>
<evidence type="ECO:0000259" key="1">
    <source>
        <dbReference type="Pfam" id="PF20454"/>
    </source>
</evidence>
<dbReference type="Pfam" id="PF20454">
    <property type="entry name" value="GpA_nuclease"/>
    <property type="match status" value="1"/>
</dbReference>
<dbReference type="InterPro" id="IPR046454">
    <property type="entry name" value="GpA_endonuclease"/>
</dbReference>
<dbReference type="EMBL" id="LAZR01052528">
    <property type="protein sequence ID" value="KKK82746.1"/>
    <property type="molecule type" value="Genomic_DNA"/>
</dbReference>
<protein>
    <recommendedName>
        <fullName evidence="1">Terminase large subunit GpA endonuclease domain-containing protein</fullName>
    </recommendedName>
</protein>
<feature type="non-terminal residue" evidence="2">
    <location>
        <position position="1"/>
    </location>
</feature>
<dbReference type="GO" id="GO:0004519">
    <property type="term" value="F:endonuclease activity"/>
    <property type="evidence" value="ECO:0007669"/>
    <property type="project" value="InterPro"/>
</dbReference>